<sequence length="125" mass="13475">MALEPAFSADVFRAAASRQDVPPRLARAADAVLEGKFTWEDVAAGTCEHPLALALFTPKAKKTLWPALTAVETELATAEPGEEPAPPPPPPRARRAPVADDDFSDVTYLEDLAEPPSHPGWPRRL</sequence>
<evidence type="ECO:0000256" key="1">
    <source>
        <dbReference type="SAM" id="MobiDB-lite"/>
    </source>
</evidence>
<evidence type="ECO:0000313" key="2">
    <source>
        <dbReference type="EMBL" id="GHH33455.1"/>
    </source>
</evidence>
<reference evidence="3" key="1">
    <citation type="journal article" date="2019" name="Int. J. Syst. Evol. Microbiol.">
        <title>The Global Catalogue of Microorganisms (GCM) 10K type strain sequencing project: providing services to taxonomists for standard genome sequencing and annotation.</title>
        <authorList>
            <consortium name="The Broad Institute Genomics Platform"/>
            <consortium name="The Broad Institute Genome Sequencing Center for Infectious Disease"/>
            <person name="Wu L."/>
            <person name="Ma J."/>
        </authorList>
    </citation>
    <scope>NUCLEOTIDE SEQUENCE [LARGE SCALE GENOMIC DNA]</scope>
    <source>
        <strain evidence="3">CGMCC 4.7683</strain>
    </source>
</reference>
<accession>A0ABQ3M4G0</accession>
<organism evidence="2 3">
    <name type="scientific">Amycolatopsis oliviviridis</name>
    <dbReference type="NCBI Taxonomy" id="1471590"/>
    <lineage>
        <taxon>Bacteria</taxon>
        <taxon>Bacillati</taxon>
        <taxon>Actinomycetota</taxon>
        <taxon>Actinomycetes</taxon>
        <taxon>Pseudonocardiales</taxon>
        <taxon>Pseudonocardiaceae</taxon>
        <taxon>Amycolatopsis</taxon>
    </lineage>
</organism>
<feature type="region of interest" description="Disordered" evidence="1">
    <location>
        <begin position="74"/>
        <end position="100"/>
    </location>
</feature>
<name>A0ABQ3M4G0_9PSEU</name>
<evidence type="ECO:0000313" key="3">
    <source>
        <dbReference type="Proteomes" id="UP000635387"/>
    </source>
</evidence>
<dbReference type="RefSeq" id="WP_191258869.1">
    <property type="nucleotide sequence ID" value="NZ_BNAY01000010.1"/>
</dbReference>
<protein>
    <submittedName>
        <fullName evidence="2">Uncharacterized protein</fullName>
    </submittedName>
</protein>
<proteinExistence type="predicted"/>
<dbReference type="Proteomes" id="UP000635387">
    <property type="component" value="Unassembled WGS sequence"/>
</dbReference>
<keyword evidence="3" id="KW-1185">Reference proteome</keyword>
<dbReference type="EMBL" id="BNAY01000010">
    <property type="protein sequence ID" value="GHH33455.1"/>
    <property type="molecule type" value="Genomic_DNA"/>
</dbReference>
<comment type="caution">
    <text evidence="2">The sequence shown here is derived from an EMBL/GenBank/DDBJ whole genome shotgun (WGS) entry which is preliminary data.</text>
</comment>
<gene>
    <name evidence="2" type="ORF">GCM10017790_72100</name>
</gene>